<dbReference type="Pfam" id="PF13411">
    <property type="entry name" value="MerR_1"/>
    <property type="match status" value="1"/>
</dbReference>
<feature type="domain" description="HTH merR-type" evidence="3">
    <location>
        <begin position="11"/>
        <end position="81"/>
    </location>
</feature>
<dbReference type="PANTHER" id="PTHR30204">
    <property type="entry name" value="REDOX-CYCLING DRUG-SENSING TRANSCRIPTIONAL ACTIVATOR SOXR"/>
    <property type="match status" value="1"/>
</dbReference>
<evidence type="ECO:0000256" key="1">
    <source>
        <dbReference type="ARBA" id="ARBA00023125"/>
    </source>
</evidence>
<dbReference type="PANTHER" id="PTHR30204:SF98">
    <property type="entry name" value="HTH-TYPE TRANSCRIPTIONAL REGULATOR ADHR"/>
    <property type="match status" value="1"/>
</dbReference>
<dbReference type="InterPro" id="IPR009061">
    <property type="entry name" value="DNA-bd_dom_put_sf"/>
</dbReference>
<dbReference type="InterPro" id="IPR047057">
    <property type="entry name" value="MerR_fam"/>
</dbReference>
<dbReference type="RefSeq" id="WP_345434553.1">
    <property type="nucleotide sequence ID" value="NZ_BAABHK010000009.1"/>
</dbReference>
<dbReference type="EMBL" id="BAABHK010000009">
    <property type="protein sequence ID" value="GAA4631487.1"/>
    <property type="molecule type" value="Genomic_DNA"/>
</dbReference>
<keyword evidence="2" id="KW-0175">Coiled coil</keyword>
<proteinExistence type="predicted"/>
<protein>
    <submittedName>
        <fullName evidence="4">MerR family transcriptional regulator</fullName>
    </submittedName>
</protein>
<dbReference type="CDD" id="cd01109">
    <property type="entry name" value="HTH_YyaN"/>
    <property type="match status" value="1"/>
</dbReference>
<dbReference type="Proteomes" id="UP001501442">
    <property type="component" value="Unassembled WGS sequence"/>
</dbReference>
<dbReference type="Gene3D" id="1.10.1660.10">
    <property type="match status" value="1"/>
</dbReference>
<gene>
    <name evidence="4" type="ORF">GCM10023196_061090</name>
</gene>
<sequence>MTQMAQALADGLTIAEAAEQTGVSAHTLRYYERIGAFREPPERDSSGHRRYTERDLSWITLLTRLRATGMPIATMLRYAELAREGNGTAADRKALLVAHRAEVAARIDELQEDLELIDHKINVYEEIERTRFGR</sequence>
<reference evidence="5" key="1">
    <citation type="journal article" date="2019" name="Int. J. Syst. Evol. Microbiol.">
        <title>The Global Catalogue of Microorganisms (GCM) 10K type strain sequencing project: providing services to taxonomists for standard genome sequencing and annotation.</title>
        <authorList>
            <consortium name="The Broad Institute Genomics Platform"/>
            <consortium name="The Broad Institute Genome Sequencing Center for Infectious Disease"/>
            <person name="Wu L."/>
            <person name="Ma J."/>
        </authorList>
    </citation>
    <scope>NUCLEOTIDE SEQUENCE [LARGE SCALE GENOMIC DNA]</scope>
    <source>
        <strain evidence="5">JCM 17939</strain>
    </source>
</reference>
<dbReference type="SMART" id="SM00422">
    <property type="entry name" value="HTH_MERR"/>
    <property type="match status" value="1"/>
</dbReference>
<dbReference type="PROSITE" id="PS50937">
    <property type="entry name" value="HTH_MERR_2"/>
    <property type="match status" value="1"/>
</dbReference>
<evidence type="ECO:0000259" key="3">
    <source>
        <dbReference type="PROSITE" id="PS50937"/>
    </source>
</evidence>
<evidence type="ECO:0000256" key="2">
    <source>
        <dbReference type="SAM" id="Coils"/>
    </source>
</evidence>
<dbReference type="SUPFAM" id="SSF46955">
    <property type="entry name" value="Putative DNA-binding domain"/>
    <property type="match status" value="1"/>
</dbReference>
<keyword evidence="5" id="KW-1185">Reference proteome</keyword>
<name>A0ABP8UHT1_9ACTN</name>
<evidence type="ECO:0000313" key="4">
    <source>
        <dbReference type="EMBL" id="GAA4631487.1"/>
    </source>
</evidence>
<dbReference type="InterPro" id="IPR000551">
    <property type="entry name" value="MerR-type_HTH_dom"/>
</dbReference>
<evidence type="ECO:0000313" key="5">
    <source>
        <dbReference type="Proteomes" id="UP001501442"/>
    </source>
</evidence>
<keyword evidence="1" id="KW-0238">DNA-binding</keyword>
<feature type="coiled-coil region" evidence="2">
    <location>
        <begin position="100"/>
        <end position="127"/>
    </location>
</feature>
<comment type="caution">
    <text evidence="4">The sequence shown here is derived from an EMBL/GenBank/DDBJ whole genome shotgun (WGS) entry which is preliminary data.</text>
</comment>
<organism evidence="4 5">
    <name type="scientific">Actinoallomurus vinaceus</name>
    <dbReference type="NCBI Taxonomy" id="1080074"/>
    <lineage>
        <taxon>Bacteria</taxon>
        <taxon>Bacillati</taxon>
        <taxon>Actinomycetota</taxon>
        <taxon>Actinomycetes</taxon>
        <taxon>Streptosporangiales</taxon>
        <taxon>Thermomonosporaceae</taxon>
        <taxon>Actinoallomurus</taxon>
    </lineage>
</organism>
<accession>A0ABP8UHT1</accession>